<comment type="subcellular location">
    <subcellularLocation>
        <location evidence="1">Cell membrane</location>
        <topology evidence="1">Multi-pass membrane protein</topology>
    </subcellularLocation>
</comment>
<organism evidence="7 8">
    <name type="scientific">Segatella copri</name>
    <dbReference type="NCBI Taxonomy" id="165179"/>
    <lineage>
        <taxon>Bacteria</taxon>
        <taxon>Pseudomonadati</taxon>
        <taxon>Bacteroidota</taxon>
        <taxon>Bacteroidia</taxon>
        <taxon>Bacteroidales</taxon>
        <taxon>Prevotellaceae</taxon>
        <taxon>Segatella</taxon>
    </lineage>
</organism>
<feature type="transmembrane region" description="Helical" evidence="6">
    <location>
        <begin position="41"/>
        <end position="63"/>
    </location>
</feature>
<sequence length="506" mass="57325">MSDNKRIAKNTAFLYLRQLIIMVVSIYTSRVILDVLGASDYGIYNVVGGIVTMMSFLNGALGASSSRFLTYELGRGDKDKLNRTFSASLNLHICVALIVLIVGETLGLWFFYEKLVIPDDRIVAAFWVYQFSIITTMISFTQVPYNASLIAHENMSIYAYVGLYEAISKLVIVYLLLASPIDKLIFYGMLLMLNSVGIQLFYRFYTTKRYKECRFRMVKEKPLYKTLLSYSGWDLFGGVAVICQGQGINILLNLFFGPVVNAARAIAVQVQNAVSMFVNNFLTAVRPQVVKNFAENKTDEMYRLTFNAAKFAYLLMLALVLPVCFEIDFILHLWLGKNMPSDTPVFAVLVLCTYLMETYHQASLMSYHAIGKIKLGNIVGGTLMICALPLSYVALKLGAPAYSVFIVIFCVNFTQMFWGWMIVHRYVTFRYSSLIKKVYVPTICITLISIVIPLFLTHLMEQGWTRFIILGLSTEIVLLSSVYVIALGKEDRVMVHSFIRNKILKK</sequence>
<keyword evidence="2" id="KW-1003">Cell membrane</keyword>
<feature type="transmembrane region" description="Helical" evidence="6">
    <location>
        <begin position="157"/>
        <end position="178"/>
    </location>
</feature>
<feature type="transmembrane region" description="Helical" evidence="6">
    <location>
        <begin position="184"/>
        <end position="205"/>
    </location>
</feature>
<feature type="transmembrane region" description="Helical" evidence="6">
    <location>
        <begin position="438"/>
        <end position="456"/>
    </location>
</feature>
<keyword evidence="5 6" id="KW-0472">Membrane</keyword>
<keyword evidence="3 6" id="KW-0812">Transmembrane</keyword>
<dbReference type="PANTHER" id="PTHR30250">
    <property type="entry name" value="PST FAMILY PREDICTED COLANIC ACID TRANSPORTER"/>
    <property type="match status" value="1"/>
</dbReference>
<feature type="transmembrane region" description="Helical" evidence="6">
    <location>
        <begin position="124"/>
        <end position="145"/>
    </location>
</feature>
<name>A0AAW4NGL3_9BACT</name>
<evidence type="ECO:0000256" key="5">
    <source>
        <dbReference type="ARBA" id="ARBA00023136"/>
    </source>
</evidence>
<feature type="transmembrane region" description="Helical" evidence="6">
    <location>
        <begin position="468"/>
        <end position="488"/>
    </location>
</feature>
<reference evidence="7" key="1">
    <citation type="submission" date="2021-06" db="EMBL/GenBank/DDBJ databases">
        <title>Collection of gut derived symbiotic bacterial strains cultured from healthy donors.</title>
        <authorList>
            <person name="Lin H."/>
            <person name="Littmann E."/>
            <person name="Pamer E.G."/>
        </authorList>
    </citation>
    <scope>NUCLEOTIDE SEQUENCE</scope>
    <source>
        <strain evidence="7">MSK.21.60</strain>
    </source>
</reference>
<protein>
    <recommendedName>
        <fullName evidence="9">Polysaccharide biosynthesis protein</fullName>
    </recommendedName>
</protein>
<dbReference type="EMBL" id="JAHOEP010000026">
    <property type="protein sequence ID" value="MBV3408745.1"/>
    <property type="molecule type" value="Genomic_DNA"/>
</dbReference>
<evidence type="ECO:0000256" key="3">
    <source>
        <dbReference type="ARBA" id="ARBA00022692"/>
    </source>
</evidence>
<evidence type="ECO:0000256" key="1">
    <source>
        <dbReference type="ARBA" id="ARBA00004651"/>
    </source>
</evidence>
<dbReference type="PANTHER" id="PTHR30250:SF26">
    <property type="entry name" value="PSMA PROTEIN"/>
    <property type="match status" value="1"/>
</dbReference>
<feature type="transmembrane region" description="Helical" evidence="6">
    <location>
        <begin position="311"/>
        <end position="333"/>
    </location>
</feature>
<evidence type="ECO:0000256" key="4">
    <source>
        <dbReference type="ARBA" id="ARBA00022989"/>
    </source>
</evidence>
<gene>
    <name evidence="7" type="ORF">KSW80_10090</name>
</gene>
<feature type="transmembrane region" description="Helical" evidence="6">
    <location>
        <begin position="84"/>
        <end position="112"/>
    </location>
</feature>
<keyword evidence="4 6" id="KW-1133">Transmembrane helix</keyword>
<accession>A0AAW4NGL3</accession>
<evidence type="ECO:0000256" key="2">
    <source>
        <dbReference type="ARBA" id="ARBA00022475"/>
    </source>
</evidence>
<feature type="transmembrane region" description="Helical" evidence="6">
    <location>
        <begin position="401"/>
        <end position="426"/>
    </location>
</feature>
<dbReference type="GO" id="GO:0005886">
    <property type="term" value="C:plasma membrane"/>
    <property type="evidence" value="ECO:0007669"/>
    <property type="project" value="UniProtKB-SubCell"/>
</dbReference>
<dbReference type="Proteomes" id="UP001196316">
    <property type="component" value="Unassembled WGS sequence"/>
</dbReference>
<proteinExistence type="predicted"/>
<evidence type="ECO:0000313" key="8">
    <source>
        <dbReference type="Proteomes" id="UP001196316"/>
    </source>
</evidence>
<dbReference type="AlphaFoldDB" id="A0AAW4NGL3"/>
<feature type="transmembrane region" description="Helical" evidence="6">
    <location>
        <begin position="12"/>
        <end position="29"/>
    </location>
</feature>
<evidence type="ECO:0000313" key="7">
    <source>
        <dbReference type="EMBL" id="MBV3408745.1"/>
    </source>
</evidence>
<dbReference type="RefSeq" id="WP_217326754.1">
    <property type="nucleotide sequence ID" value="NZ_JAHOEK010000025.1"/>
</dbReference>
<evidence type="ECO:0000256" key="6">
    <source>
        <dbReference type="SAM" id="Phobius"/>
    </source>
</evidence>
<feature type="transmembrane region" description="Helical" evidence="6">
    <location>
        <begin position="375"/>
        <end position="395"/>
    </location>
</feature>
<comment type="caution">
    <text evidence="7">The sequence shown here is derived from an EMBL/GenBank/DDBJ whole genome shotgun (WGS) entry which is preliminary data.</text>
</comment>
<dbReference type="InterPro" id="IPR050833">
    <property type="entry name" value="Poly_Biosynth_Transport"/>
</dbReference>
<feature type="transmembrane region" description="Helical" evidence="6">
    <location>
        <begin position="345"/>
        <end position="363"/>
    </location>
</feature>
<evidence type="ECO:0008006" key="9">
    <source>
        <dbReference type="Google" id="ProtNLM"/>
    </source>
</evidence>